<dbReference type="PRINTS" id="PR00837">
    <property type="entry name" value="V5TPXLIKE"/>
</dbReference>
<protein>
    <recommendedName>
        <fullName evidence="3">SCP domain-containing protein</fullName>
    </recommendedName>
</protein>
<dbReference type="AlphaFoldDB" id="A0A2U3E0K8"/>
<feature type="region of interest" description="Disordered" evidence="1">
    <location>
        <begin position="711"/>
        <end position="783"/>
    </location>
</feature>
<dbReference type="PANTHER" id="PTHR10334">
    <property type="entry name" value="CYSTEINE-RICH SECRETORY PROTEIN-RELATED"/>
    <property type="match status" value="1"/>
</dbReference>
<dbReference type="Proteomes" id="UP000245956">
    <property type="component" value="Unassembled WGS sequence"/>
</dbReference>
<gene>
    <name evidence="4" type="ORF">PCL_02449</name>
</gene>
<feature type="compositionally biased region" description="Pro residues" evidence="1">
    <location>
        <begin position="718"/>
        <end position="733"/>
    </location>
</feature>
<dbReference type="Gene3D" id="3.40.33.10">
    <property type="entry name" value="CAP"/>
    <property type="match status" value="1"/>
</dbReference>
<sequence>MEGACPSYPNFRHTLLYFILLSLAIDGPLRAQQDGFGHLVQSPGQKPRKHPGADLRAWQCLFPAVDVLDLPWVAIVPSHHCSVTAGRQWECPHMPAPLPPVADAGVVGKRRAPPLVASIQALHSRLNRIEVGADAVLVQSVVRLYGPPFEPRGGLFIPSLGWARQWEQAHLFTVADRVRAMMRRIAGLARRRTTRRLAGDGAVAWGEWVRGQSPWTTAGGCRSAVPPMSPVHLATHGRRAPGANADNGGDLQALAWELGGGPGAIRARALSPACLRCSSELFLARSLPSSTSPSFIIPLVFAHAPPLRIPGGYSCPFLCTPNFQHGRVVCCSSLSGLTPPPLLKRSNRRACPSLTDYQTACSRPFSTLLPPLTLLHLSSIGVGLFRLISPFFTSSLLLRVLDGTVSGRLPHRQVAATHRSSRGSCLAKPSFLSFLSNTNFLPPAPLDFPSSKPRNIQFGPPRLEPSSSNNLPVSSAVPAGPDPKTVAPPSLVLPLESSSSCRSQISKRWVTLLDFIPVATCKSAPSVWSGGVGDDLTPEPHPAQRAFHREQAPALEQSDPATHPATTETMGLRIVVQAALACRVSPSIVPIPQGPSLHSNRIPVPENVGHGFIAWTLTHFAFTATLTAHLRRHPSSLPIQDDIQAPQTCLVQSSSSKMKSSLFLAAASAMLATASPLGKRAMHTDWVYEVVTVTVTAGAQAAAVPTGVFVEHKHTPKPKPTPTYVPPPPPPVSKPQTTTQAPPPPPPQTTTSVAPKQPAPEPKPTTSAAPAPAPAPPSDGSYESTMLYRHNIHRSNHSAGDLTWDSTLAQYAENTAKTCVFEHDMNQGSGGYGQNLASWGTSGALTDDSRIKAAAGGVSNQWYNSEMLNWQFYGLDNPPSSSSLYDWGHFTQVVWKDVTKVGCATVKCASGTVLSMNSWYTVCNYNPPGNYGGQYGKNVLKPLGHSISSVSM</sequence>
<keyword evidence="2" id="KW-0732">Signal</keyword>
<evidence type="ECO:0000256" key="1">
    <source>
        <dbReference type="SAM" id="MobiDB-lite"/>
    </source>
</evidence>
<dbReference type="CDD" id="cd05380">
    <property type="entry name" value="CAP_euk"/>
    <property type="match status" value="1"/>
</dbReference>
<evidence type="ECO:0000259" key="3">
    <source>
        <dbReference type="SMART" id="SM00198"/>
    </source>
</evidence>
<feature type="domain" description="SCP" evidence="3">
    <location>
        <begin position="781"/>
        <end position="933"/>
    </location>
</feature>
<feature type="signal peptide" evidence="2">
    <location>
        <begin position="1"/>
        <end position="31"/>
    </location>
</feature>
<accession>A0A2U3E0K8</accession>
<dbReference type="InterPro" id="IPR014044">
    <property type="entry name" value="CAP_dom"/>
</dbReference>
<organism evidence="4 5">
    <name type="scientific">Purpureocillium lilacinum</name>
    <name type="common">Paecilomyces lilacinus</name>
    <dbReference type="NCBI Taxonomy" id="33203"/>
    <lineage>
        <taxon>Eukaryota</taxon>
        <taxon>Fungi</taxon>
        <taxon>Dikarya</taxon>
        <taxon>Ascomycota</taxon>
        <taxon>Pezizomycotina</taxon>
        <taxon>Sordariomycetes</taxon>
        <taxon>Hypocreomycetidae</taxon>
        <taxon>Hypocreales</taxon>
        <taxon>Ophiocordycipitaceae</taxon>
        <taxon>Purpureocillium</taxon>
    </lineage>
</organism>
<name>A0A2U3E0K8_PURLI</name>
<reference evidence="4 5" key="1">
    <citation type="journal article" date="2016" name="Front. Microbiol.">
        <title>Genome and transcriptome sequences reveal the specific parasitism of the nematophagous Purpureocillium lilacinum 36-1.</title>
        <authorList>
            <person name="Xie J."/>
            <person name="Li S."/>
            <person name="Mo C."/>
            <person name="Xiao X."/>
            <person name="Peng D."/>
            <person name="Wang G."/>
            <person name="Xiao Y."/>
        </authorList>
    </citation>
    <scope>NUCLEOTIDE SEQUENCE [LARGE SCALE GENOMIC DNA]</scope>
    <source>
        <strain evidence="4 5">36-1</strain>
    </source>
</reference>
<proteinExistence type="predicted"/>
<evidence type="ECO:0000313" key="5">
    <source>
        <dbReference type="Proteomes" id="UP000245956"/>
    </source>
</evidence>
<feature type="chain" id="PRO_5015471132" description="SCP domain-containing protein" evidence="2">
    <location>
        <begin position="32"/>
        <end position="952"/>
    </location>
</feature>
<feature type="region of interest" description="Disordered" evidence="1">
    <location>
        <begin position="451"/>
        <end position="483"/>
    </location>
</feature>
<dbReference type="InterPro" id="IPR035940">
    <property type="entry name" value="CAP_sf"/>
</dbReference>
<dbReference type="SUPFAM" id="SSF55797">
    <property type="entry name" value="PR-1-like"/>
    <property type="match status" value="1"/>
</dbReference>
<dbReference type="SMART" id="SM00198">
    <property type="entry name" value="SCP"/>
    <property type="match status" value="1"/>
</dbReference>
<dbReference type="InterPro" id="IPR001283">
    <property type="entry name" value="CRISP-related"/>
</dbReference>
<dbReference type="EMBL" id="LCWV01000016">
    <property type="protein sequence ID" value="PWI68048.1"/>
    <property type="molecule type" value="Genomic_DNA"/>
</dbReference>
<evidence type="ECO:0000256" key="2">
    <source>
        <dbReference type="SAM" id="SignalP"/>
    </source>
</evidence>
<comment type="caution">
    <text evidence="4">The sequence shown here is derived from an EMBL/GenBank/DDBJ whole genome shotgun (WGS) entry which is preliminary data.</text>
</comment>
<dbReference type="Pfam" id="PF00188">
    <property type="entry name" value="CAP"/>
    <property type="match status" value="1"/>
</dbReference>
<evidence type="ECO:0000313" key="4">
    <source>
        <dbReference type="EMBL" id="PWI68048.1"/>
    </source>
</evidence>